<sequence>MPAVLSVDSLLQSWSRSAANRPSRSRSSAGCST</sequence>
<evidence type="ECO:0000313" key="1">
    <source>
        <dbReference type="Proteomes" id="UP000095280"/>
    </source>
</evidence>
<dbReference type="AlphaFoldDB" id="A0A1I8HYU3"/>
<reference evidence="2" key="1">
    <citation type="submission" date="2016-11" db="UniProtKB">
        <authorList>
            <consortium name="WormBaseParasite"/>
        </authorList>
    </citation>
    <scope>IDENTIFICATION</scope>
</reference>
<evidence type="ECO:0000313" key="2">
    <source>
        <dbReference type="WBParaSite" id="maker-uti_cns_0008916-snap-gene-0.7-mRNA-1"/>
    </source>
</evidence>
<organism evidence="1 2">
    <name type="scientific">Macrostomum lignano</name>
    <dbReference type="NCBI Taxonomy" id="282301"/>
    <lineage>
        <taxon>Eukaryota</taxon>
        <taxon>Metazoa</taxon>
        <taxon>Spiralia</taxon>
        <taxon>Lophotrochozoa</taxon>
        <taxon>Platyhelminthes</taxon>
        <taxon>Rhabditophora</taxon>
        <taxon>Macrostomorpha</taxon>
        <taxon>Macrostomida</taxon>
        <taxon>Macrostomidae</taxon>
        <taxon>Macrostomum</taxon>
    </lineage>
</organism>
<dbReference type="WBParaSite" id="maker-uti_cns_0008916-snap-gene-0.7-mRNA-1">
    <property type="protein sequence ID" value="maker-uti_cns_0008916-snap-gene-0.7-mRNA-1"/>
    <property type="gene ID" value="maker-uti_cns_0008916-snap-gene-0.7"/>
</dbReference>
<dbReference type="Proteomes" id="UP000095280">
    <property type="component" value="Unplaced"/>
</dbReference>
<protein>
    <submittedName>
        <fullName evidence="2">Uncharacterized protein</fullName>
    </submittedName>
</protein>
<proteinExistence type="predicted"/>
<name>A0A1I8HYU3_9PLAT</name>
<accession>A0A1I8HYU3</accession>
<keyword evidence="1" id="KW-1185">Reference proteome</keyword>